<dbReference type="EMBL" id="MU007120">
    <property type="protein sequence ID" value="KAF2419035.1"/>
    <property type="molecule type" value="Genomic_DNA"/>
</dbReference>
<protein>
    <submittedName>
        <fullName evidence="1">Uncharacterized protein</fullName>
    </submittedName>
</protein>
<sequence>MSDVTLTPLSLEAGLFELRIGETSHANNVPPSLPVPSHLHADIITPVNRGAPNPRDILHHMLLKITSPTSSHHERYAAYIQKDIDALEGLLLQCIRPDILEVASTAKIQQAPNLSTLPACNLNFRGPAVYMHIIEYDNNEDPHMRCYIGQSFTLSHRIQHQHENWRYRRDNPSFHYYAFERSSKDRYIVLATINQSIGNVNLFANLLEMGCCLIFGTCREGFWRNGWKRGWKEIVWLG</sequence>
<reference evidence="1" key="1">
    <citation type="journal article" date="2020" name="Stud. Mycol.">
        <title>101 Dothideomycetes genomes: a test case for predicting lifestyles and emergence of pathogens.</title>
        <authorList>
            <person name="Haridas S."/>
            <person name="Albert R."/>
            <person name="Binder M."/>
            <person name="Bloem J."/>
            <person name="Labutti K."/>
            <person name="Salamov A."/>
            <person name="Andreopoulos B."/>
            <person name="Baker S."/>
            <person name="Barry K."/>
            <person name="Bills G."/>
            <person name="Bluhm B."/>
            <person name="Cannon C."/>
            <person name="Castanera R."/>
            <person name="Culley D."/>
            <person name="Daum C."/>
            <person name="Ezra D."/>
            <person name="Gonzalez J."/>
            <person name="Henrissat B."/>
            <person name="Kuo A."/>
            <person name="Liang C."/>
            <person name="Lipzen A."/>
            <person name="Lutzoni F."/>
            <person name="Magnuson J."/>
            <person name="Mondo S."/>
            <person name="Nolan M."/>
            <person name="Ohm R."/>
            <person name="Pangilinan J."/>
            <person name="Park H.-J."/>
            <person name="Ramirez L."/>
            <person name="Alfaro M."/>
            <person name="Sun H."/>
            <person name="Tritt A."/>
            <person name="Yoshinaga Y."/>
            <person name="Zwiers L.-H."/>
            <person name="Turgeon B."/>
            <person name="Goodwin S."/>
            <person name="Spatafora J."/>
            <person name="Crous P."/>
            <person name="Grigoriev I."/>
        </authorList>
    </citation>
    <scope>NUCLEOTIDE SEQUENCE</scope>
    <source>
        <strain evidence="1">CBS 130266</strain>
    </source>
</reference>
<name>A0A9P4NG02_9PEZI</name>
<accession>A0A9P4NG02</accession>
<dbReference type="Proteomes" id="UP000800235">
    <property type="component" value="Unassembled WGS sequence"/>
</dbReference>
<keyword evidence="2" id="KW-1185">Reference proteome</keyword>
<gene>
    <name evidence="1" type="ORF">EJ08DRAFT_44379</name>
</gene>
<organism evidence="1 2">
    <name type="scientific">Tothia fuscella</name>
    <dbReference type="NCBI Taxonomy" id="1048955"/>
    <lineage>
        <taxon>Eukaryota</taxon>
        <taxon>Fungi</taxon>
        <taxon>Dikarya</taxon>
        <taxon>Ascomycota</taxon>
        <taxon>Pezizomycotina</taxon>
        <taxon>Dothideomycetes</taxon>
        <taxon>Pleosporomycetidae</taxon>
        <taxon>Venturiales</taxon>
        <taxon>Cylindrosympodiaceae</taxon>
        <taxon>Tothia</taxon>
    </lineage>
</organism>
<dbReference type="AlphaFoldDB" id="A0A9P4NG02"/>
<comment type="caution">
    <text evidence="1">The sequence shown here is derived from an EMBL/GenBank/DDBJ whole genome shotgun (WGS) entry which is preliminary data.</text>
</comment>
<evidence type="ECO:0000313" key="2">
    <source>
        <dbReference type="Proteomes" id="UP000800235"/>
    </source>
</evidence>
<proteinExistence type="predicted"/>
<dbReference type="OrthoDB" id="5412936at2759"/>
<evidence type="ECO:0000313" key="1">
    <source>
        <dbReference type="EMBL" id="KAF2419035.1"/>
    </source>
</evidence>